<dbReference type="EMBL" id="MAJD01000001">
    <property type="protein sequence ID" value="OBX37685.1"/>
    <property type="molecule type" value="Genomic_DNA"/>
</dbReference>
<evidence type="ECO:0000313" key="3">
    <source>
        <dbReference type="Proteomes" id="UP000092504"/>
    </source>
</evidence>
<dbReference type="PATRIC" id="fig|2746.7.peg.2114"/>
<keyword evidence="1" id="KW-0472">Membrane</keyword>
<feature type="transmembrane region" description="Helical" evidence="1">
    <location>
        <begin position="12"/>
        <end position="30"/>
    </location>
</feature>
<keyword evidence="1" id="KW-1133">Transmembrane helix</keyword>
<reference evidence="2 3" key="1">
    <citation type="submission" date="2016-06" db="EMBL/GenBank/DDBJ databases">
        <title>Genome sequence of halotolerant plant growth promoting strain of Halomonas elongata HEK1 isolated from salterns of Rann of Kutch, Gujarat, India.</title>
        <authorList>
            <person name="Gaba S."/>
            <person name="Singh R.N."/>
            <person name="Abrol S."/>
            <person name="Kaushik R."/>
            <person name="Saxena A.K."/>
        </authorList>
    </citation>
    <scope>NUCLEOTIDE SEQUENCE [LARGE SCALE GENOMIC DNA]</scope>
    <source>
        <strain evidence="2 3">HEK1</strain>
    </source>
</reference>
<keyword evidence="1" id="KW-0812">Transmembrane</keyword>
<dbReference type="Proteomes" id="UP000092504">
    <property type="component" value="Unassembled WGS sequence"/>
</dbReference>
<proteinExistence type="predicted"/>
<comment type="caution">
    <text evidence="2">The sequence shown here is derived from an EMBL/GenBank/DDBJ whole genome shotgun (WGS) entry which is preliminary data.</text>
</comment>
<dbReference type="AlphaFoldDB" id="A0A1B8P5Z6"/>
<evidence type="ECO:0000313" key="2">
    <source>
        <dbReference type="EMBL" id="OBX37685.1"/>
    </source>
</evidence>
<organism evidence="2 3">
    <name type="scientific">Halomonas elongata</name>
    <dbReference type="NCBI Taxonomy" id="2746"/>
    <lineage>
        <taxon>Bacteria</taxon>
        <taxon>Pseudomonadati</taxon>
        <taxon>Pseudomonadota</taxon>
        <taxon>Gammaproteobacteria</taxon>
        <taxon>Oceanospirillales</taxon>
        <taxon>Halomonadaceae</taxon>
        <taxon>Halomonas</taxon>
    </lineage>
</organism>
<accession>A0A1B8P5Z6</accession>
<feature type="transmembrane region" description="Helical" evidence="1">
    <location>
        <begin position="42"/>
        <end position="67"/>
    </location>
</feature>
<evidence type="ECO:0000256" key="1">
    <source>
        <dbReference type="SAM" id="Phobius"/>
    </source>
</evidence>
<sequence>MTFAFNLFFIKLAWATGGAIVSFTLSLVSYQPGLENQTETSLNGIVLLATIVPGIFHFLLALITCLFKVNEPFLETIKNDLRHRDAEADGAS</sequence>
<dbReference type="Pfam" id="PF13347">
    <property type="entry name" value="MFS_2"/>
    <property type="match status" value="1"/>
</dbReference>
<gene>
    <name evidence="2" type="ORF">A8U91_02063</name>
</gene>
<name>A0A1B8P5Z6_HALEL</name>
<protein>
    <submittedName>
        <fullName evidence="2">Putative symporter YagG</fullName>
    </submittedName>
</protein>